<sequence length="192" mass="21936">MDRNQLMKWLKAPAKMSNKYSLHAVYFCTGCGIIEVPPSITARWDAERFGVVPAATPRHANLFLITGYVSLKTLRAIIRTYEQMPEPKYTVGFGSCPINGGMYWDSYNTIKHLDKYIPIDGWIAGCMPRPEAIFVAVTHLWTLIDKDMADGYKRYRRNYRAYRANQEQVLGALDWPPLFAAAKEPLLEEARA</sequence>
<keyword evidence="3" id="KW-0560">Oxidoreductase</keyword>
<dbReference type="GO" id="GO:0045271">
    <property type="term" value="C:respiratory chain complex I"/>
    <property type="evidence" value="ECO:0007669"/>
    <property type="project" value="TreeGrafter"/>
</dbReference>
<dbReference type="AlphaFoldDB" id="A0A7V2ATM2"/>
<comment type="caution">
    <text evidence="3">The sequence shown here is derived from an EMBL/GenBank/DDBJ whole genome shotgun (WGS) entry which is preliminary data.</text>
</comment>
<reference evidence="3" key="1">
    <citation type="journal article" date="2020" name="mSystems">
        <title>Genome- and Community-Level Interaction Insights into Carbon Utilization and Element Cycling Functions of Hydrothermarchaeota in Hydrothermal Sediment.</title>
        <authorList>
            <person name="Zhou Z."/>
            <person name="Liu Y."/>
            <person name="Xu W."/>
            <person name="Pan J."/>
            <person name="Luo Z.H."/>
            <person name="Li M."/>
        </authorList>
    </citation>
    <scope>NUCLEOTIDE SEQUENCE [LARGE SCALE GENOMIC DNA]</scope>
    <source>
        <strain evidence="3">SpSt-1233</strain>
    </source>
</reference>
<protein>
    <submittedName>
        <fullName evidence="3">NADH-quinone oxidoreductase subunit NuoB</fullName>
        <ecNumber evidence="3">1.6.5.11</ecNumber>
    </submittedName>
</protein>
<dbReference type="SUPFAM" id="SSF56770">
    <property type="entry name" value="HydA/Nqo6-like"/>
    <property type="match status" value="1"/>
</dbReference>
<dbReference type="EMBL" id="DSEC01000080">
    <property type="protein sequence ID" value="HER43043.1"/>
    <property type="molecule type" value="Genomic_DNA"/>
</dbReference>
<keyword evidence="1" id="KW-0874">Quinone</keyword>
<name>A0A7V2ATM2_UNCEI</name>
<dbReference type="PANTHER" id="PTHR11995">
    <property type="entry name" value="NADH DEHYDROGENASE"/>
    <property type="match status" value="1"/>
</dbReference>
<dbReference type="NCBIfam" id="NF005012">
    <property type="entry name" value="PRK06411.1"/>
    <property type="match status" value="1"/>
</dbReference>
<dbReference type="GO" id="GO:0051536">
    <property type="term" value="F:iron-sulfur cluster binding"/>
    <property type="evidence" value="ECO:0007669"/>
    <property type="project" value="InterPro"/>
</dbReference>
<gene>
    <name evidence="3" type="primary">nuoB</name>
    <name evidence="3" type="ORF">ENO08_01115</name>
</gene>
<dbReference type="Proteomes" id="UP000886069">
    <property type="component" value="Unassembled WGS sequence"/>
</dbReference>
<evidence type="ECO:0000256" key="1">
    <source>
        <dbReference type="ARBA" id="ARBA00022719"/>
    </source>
</evidence>
<organism evidence="3">
    <name type="scientific">Eiseniibacteriota bacterium</name>
    <dbReference type="NCBI Taxonomy" id="2212470"/>
    <lineage>
        <taxon>Bacteria</taxon>
        <taxon>Candidatus Eiseniibacteriota</taxon>
    </lineage>
</organism>
<feature type="domain" description="NADH:ubiquinone oxidoreductase-like 20kDa subunit" evidence="2">
    <location>
        <begin position="28"/>
        <end position="140"/>
    </location>
</feature>
<dbReference type="Gene3D" id="3.40.50.12280">
    <property type="match status" value="1"/>
</dbReference>
<dbReference type="EC" id="1.6.5.11" evidence="3"/>
<dbReference type="GO" id="GO:0016491">
    <property type="term" value="F:oxidoreductase activity"/>
    <property type="evidence" value="ECO:0007669"/>
    <property type="project" value="UniProtKB-KW"/>
</dbReference>
<dbReference type="GO" id="GO:0015990">
    <property type="term" value="P:electron transport coupled proton transport"/>
    <property type="evidence" value="ECO:0007669"/>
    <property type="project" value="TreeGrafter"/>
</dbReference>
<dbReference type="Pfam" id="PF01058">
    <property type="entry name" value="Oxidored_q6"/>
    <property type="match status" value="1"/>
</dbReference>
<accession>A0A7V2ATM2</accession>
<dbReference type="InterPro" id="IPR006137">
    <property type="entry name" value="NADH_UbQ_OxRdtase-like_20kDa"/>
</dbReference>
<evidence type="ECO:0000259" key="2">
    <source>
        <dbReference type="Pfam" id="PF01058"/>
    </source>
</evidence>
<proteinExistence type="predicted"/>
<dbReference type="GO" id="GO:0048038">
    <property type="term" value="F:quinone binding"/>
    <property type="evidence" value="ECO:0007669"/>
    <property type="project" value="UniProtKB-KW"/>
</dbReference>
<dbReference type="GO" id="GO:0008137">
    <property type="term" value="F:NADH dehydrogenase (ubiquinone) activity"/>
    <property type="evidence" value="ECO:0007669"/>
    <property type="project" value="TreeGrafter"/>
</dbReference>
<dbReference type="GO" id="GO:0009060">
    <property type="term" value="P:aerobic respiration"/>
    <property type="evidence" value="ECO:0007669"/>
    <property type="project" value="TreeGrafter"/>
</dbReference>
<evidence type="ECO:0000313" key="3">
    <source>
        <dbReference type="EMBL" id="HER43043.1"/>
    </source>
</evidence>
<dbReference type="PANTHER" id="PTHR11995:SF14">
    <property type="entry name" value="NADH DEHYDROGENASE [UBIQUINONE] IRON-SULFUR PROTEIN 7, MITOCHONDRIAL"/>
    <property type="match status" value="1"/>
</dbReference>